<accession>A0AAV4R2U7</accession>
<comment type="caution">
    <text evidence="3">The sequence shown here is derived from an EMBL/GenBank/DDBJ whole genome shotgun (WGS) entry which is preliminary data.</text>
</comment>
<feature type="region of interest" description="Disordered" evidence="1">
    <location>
        <begin position="41"/>
        <end position="66"/>
    </location>
</feature>
<proteinExistence type="predicted"/>
<evidence type="ECO:0000256" key="2">
    <source>
        <dbReference type="SAM" id="SignalP"/>
    </source>
</evidence>
<sequence>MGAMLYLVLGLLLLSSVTADSMNFYEIERCRRLLREVDMTTQPEKETTTHRHRWYRGDGWPADPYK</sequence>
<gene>
    <name evidence="3" type="ORF">CDAR_588861</name>
</gene>
<dbReference type="Proteomes" id="UP001054837">
    <property type="component" value="Unassembled WGS sequence"/>
</dbReference>
<evidence type="ECO:0000256" key="1">
    <source>
        <dbReference type="SAM" id="MobiDB-lite"/>
    </source>
</evidence>
<name>A0AAV4R2U7_9ARAC</name>
<feature type="signal peptide" evidence="2">
    <location>
        <begin position="1"/>
        <end position="19"/>
    </location>
</feature>
<evidence type="ECO:0000313" key="3">
    <source>
        <dbReference type="EMBL" id="GIY15790.1"/>
    </source>
</evidence>
<reference evidence="3 4" key="1">
    <citation type="submission" date="2021-06" db="EMBL/GenBank/DDBJ databases">
        <title>Caerostris darwini draft genome.</title>
        <authorList>
            <person name="Kono N."/>
            <person name="Arakawa K."/>
        </authorList>
    </citation>
    <scope>NUCLEOTIDE SEQUENCE [LARGE SCALE GENOMIC DNA]</scope>
</reference>
<keyword evidence="4" id="KW-1185">Reference proteome</keyword>
<keyword evidence="2" id="KW-0732">Signal</keyword>
<protein>
    <submittedName>
        <fullName evidence="3">Uncharacterized protein</fullName>
    </submittedName>
</protein>
<feature type="chain" id="PRO_5043730413" evidence="2">
    <location>
        <begin position="20"/>
        <end position="66"/>
    </location>
</feature>
<dbReference type="EMBL" id="BPLQ01005582">
    <property type="protein sequence ID" value="GIY15790.1"/>
    <property type="molecule type" value="Genomic_DNA"/>
</dbReference>
<organism evidence="3 4">
    <name type="scientific">Caerostris darwini</name>
    <dbReference type="NCBI Taxonomy" id="1538125"/>
    <lineage>
        <taxon>Eukaryota</taxon>
        <taxon>Metazoa</taxon>
        <taxon>Ecdysozoa</taxon>
        <taxon>Arthropoda</taxon>
        <taxon>Chelicerata</taxon>
        <taxon>Arachnida</taxon>
        <taxon>Araneae</taxon>
        <taxon>Araneomorphae</taxon>
        <taxon>Entelegynae</taxon>
        <taxon>Araneoidea</taxon>
        <taxon>Araneidae</taxon>
        <taxon>Caerostris</taxon>
    </lineage>
</organism>
<dbReference type="AlphaFoldDB" id="A0AAV4R2U7"/>
<evidence type="ECO:0000313" key="4">
    <source>
        <dbReference type="Proteomes" id="UP001054837"/>
    </source>
</evidence>